<dbReference type="Pfam" id="PF12833">
    <property type="entry name" value="HTH_18"/>
    <property type="match status" value="1"/>
</dbReference>
<proteinExistence type="predicted"/>
<dbReference type="Gene3D" id="1.10.10.60">
    <property type="entry name" value="Homeodomain-like"/>
    <property type="match status" value="1"/>
</dbReference>
<dbReference type="SUPFAM" id="SSF51215">
    <property type="entry name" value="Regulatory protein AraC"/>
    <property type="match status" value="1"/>
</dbReference>
<dbReference type="PROSITE" id="PS00041">
    <property type="entry name" value="HTH_ARAC_FAMILY_1"/>
    <property type="match status" value="1"/>
</dbReference>
<evidence type="ECO:0000259" key="4">
    <source>
        <dbReference type="PROSITE" id="PS01124"/>
    </source>
</evidence>
<dbReference type="Proteomes" id="UP000269097">
    <property type="component" value="Chromosome"/>
</dbReference>
<feature type="domain" description="HTH araC/xylS-type" evidence="4">
    <location>
        <begin position="195"/>
        <end position="293"/>
    </location>
</feature>
<evidence type="ECO:0000313" key="5">
    <source>
        <dbReference type="EMBL" id="AYQ73868.1"/>
    </source>
</evidence>
<dbReference type="GO" id="GO:0003700">
    <property type="term" value="F:DNA-binding transcription factor activity"/>
    <property type="evidence" value="ECO:0007669"/>
    <property type="project" value="InterPro"/>
</dbReference>
<dbReference type="PRINTS" id="PR00032">
    <property type="entry name" value="HTHARAC"/>
</dbReference>
<keyword evidence="2" id="KW-0238">DNA-binding</keyword>
<dbReference type="InterPro" id="IPR014710">
    <property type="entry name" value="RmlC-like_jellyroll"/>
</dbReference>
<dbReference type="PANTHER" id="PTHR43280:SF2">
    <property type="entry name" value="HTH-TYPE TRANSCRIPTIONAL REGULATOR EXSA"/>
    <property type="match status" value="1"/>
</dbReference>
<dbReference type="InterPro" id="IPR020449">
    <property type="entry name" value="Tscrpt_reg_AraC-type_HTH"/>
</dbReference>
<evidence type="ECO:0000256" key="2">
    <source>
        <dbReference type="ARBA" id="ARBA00023125"/>
    </source>
</evidence>
<evidence type="ECO:0000256" key="3">
    <source>
        <dbReference type="ARBA" id="ARBA00023163"/>
    </source>
</evidence>
<dbReference type="InterPro" id="IPR009057">
    <property type="entry name" value="Homeodomain-like_sf"/>
</dbReference>
<dbReference type="AlphaFoldDB" id="A0A3G3K046"/>
<evidence type="ECO:0000313" key="6">
    <source>
        <dbReference type="Proteomes" id="UP000269097"/>
    </source>
</evidence>
<reference evidence="5 6" key="1">
    <citation type="submission" date="2018-10" db="EMBL/GenBank/DDBJ databases">
        <title>Genome Sequence of Cohnella sp.</title>
        <authorList>
            <person name="Srinivasan S."/>
            <person name="Kim M.K."/>
        </authorList>
    </citation>
    <scope>NUCLEOTIDE SEQUENCE [LARGE SCALE GENOMIC DNA]</scope>
    <source>
        <strain evidence="5 6">18JY8-7</strain>
    </source>
</reference>
<name>A0A3G3K046_9BACL</name>
<dbReference type="EMBL" id="CP033433">
    <property type="protein sequence ID" value="AYQ73868.1"/>
    <property type="molecule type" value="Genomic_DNA"/>
</dbReference>
<dbReference type="Pfam" id="PF02311">
    <property type="entry name" value="AraC_binding"/>
    <property type="match status" value="1"/>
</dbReference>
<dbReference type="KEGG" id="coh:EAV92_15545"/>
<dbReference type="SUPFAM" id="SSF46689">
    <property type="entry name" value="Homeodomain-like"/>
    <property type="match status" value="1"/>
</dbReference>
<dbReference type="RefSeq" id="WP_123041952.1">
    <property type="nucleotide sequence ID" value="NZ_CP033433.1"/>
</dbReference>
<sequence length="302" mass="35211">MDFARTTLTESITVDQLISFHYFEYANGYAFEGEQHDFWELLYVDKGNVEVRADDRALQLEQGNIVFHKPDEFHTVRVNPEHKPPNLIVISFECASPDMDFFRNKITSLKEQERLYLSRILQEGFRTFLPPYDDPADHQLTRNPDAPYAGEQMIKSHLEMLLISLIRSEREAAAPARSAKLTPVHIENRERELADRIVHYLKENLDVQLSLDALCRQFHLGKSRLKEIFHARYGSGVLEYFKLLKLEEAKSLIREHKYNFTEISEKLGYASLHYFSREFKKNTGMSPSDYAKSVRAKAGFSR</sequence>
<protein>
    <submittedName>
        <fullName evidence="5">AraC family transcriptional regulator</fullName>
    </submittedName>
</protein>
<dbReference type="InterPro" id="IPR018060">
    <property type="entry name" value="HTH_AraC"/>
</dbReference>
<organism evidence="5 6">
    <name type="scientific">Cohnella candidum</name>
    <dbReference type="NCBI Taxonomy" id="2674991"/>
    <lineage>
        <taxon>Bacteria</taxon>
        <taxon>Bacillati</taxon>
        <taxon>Bacillota</taxon>
        <taxon>Bacilli</taxon>
        <taxon>Bacillales</taxon>
        <taxon>Paenibacillaceae</taxon>
        <taxon>Cohnella</taxon>
    </lineage>
</organism>
<keyword evidence="3" id="KW-0804">Transcription</keyword>
<dbReference type="Gene3D" id="2.60.120.10">
    <property type="entry name" value="Jelly Rolls"/>
    <property type="match status" value="1"/>
</dbReference>
<dbReference type="SMART" id="SM00342">
    <property type="entry name" value="HTH_ARAC"/>
    <property type="match status" value="1"/>
</dbReference>
<evidence type="ECO:0000256" key="1">
    <source>
        <dbReference type="ARBA" id="ARBA00023015"/>
    </source>
</evidence>
<dbReference type="InterPro" id="IPR018062">
    <property type="entry name" value="HTH_AraC-typ_CS"/>
</dbReference>
<dbReference type="PROSITE" id="PS01124">
    <property type="entry name" value="HTH_ARAC_FAMILY_2"/>
    <property type="match status" value="1"/>
</dbReference>
<dbReference type="PANTHER" id="PTHR43280">
    <property type="entry name" value="ARAC-FAMILY TRANSCRIPTIONAL REGULATOR"/>
    <property type="match status" value="1"/>
</dbReference>
<gene>
    <name evidence="5" type="ORF">EAV92_15545</name>
</gene>
<dbReference type="InterPro" id="IPR003313">
    <property type="entry name" value="AraC-bd"/>
</dbReference>
<keyword evidence="1" id="KW-0805">Transcription regulation</keyword>
<dbReference type="InterPro" id="IPR037923">
    <property type="entry name" value="HTH-like"/>
</dbReference>
<accession>A0A3G3K046</accession>
<keyword evidence="6" id="KW-1185">Reference proteome</keyword>
<dbReference type="GO" id="GO:0043565">
    <property type="term" value="F:sequence-specific DNA binding"/>
    <property type="evidence" value="ECO:0007669"/>
    <property type="project" value="InterPro"/>
</dbReference>